<dbReference type="PROSITE" id="PS51845">
    <property type="entry name" value="PDEASE_I_2"/>
    <property type="match status" value="1"/>
</dbReference>
<evidence type="ECO:0000256" key="1">
    <source>
        <dbReference type="ARBA" id="ARBA00022723"/>
    </source>
</evidence>
<dbReference type="Proteomes" id="UP000296049">
    <property type="component" value="Unassembled WGS sequence"/>
</dbReference>
<feature type="non-terminal residue" evidence="5">
    <location>
        <position position="54"/>
    </location>
</feature>
<evidence type="ECO:0000256" key="2">
    <source>
        <dbReference type="ARBA" id="ARBA00022801"/>
    </source>
</evidence>
<keyword evidence="1" id="KW-0479">Metal-binding</keyword>
<dbReference type="GO" id="GO:0046872">
    <property type="term" value="F:metal ion binding"/>
    <property type="evidence" value="ECO:0007669"/>
    <property type="project" value="UniProtKB-KW"/>
</dbReference>
<evidence type="ECO:0000313" key="6">
    <source>
        <dbReference type="Proteomes" id="UP000296049"/>
    </source>
</evidence>
<dbReference type="Pfam" id="PF00233">
    <property type="entry name" value="PDEase_I"/>
    <property type="match status" value="1"/>
</dbReference>
<feature type="region of interest" description="Disordered" evidence="3">
    <location>
        <begin position="1"/>
        <end position="27"/>
    </location>
</feature>
<dbReference type="EMBL" id="KB747791">
    <property type="protein sequence ID" value="EOA93188.1"/>
    <property type="molecule type" value="Genomic_DNA"/>
</dbReference>
<dbReference type="InterPro" id="IPR002073">
    <property type="entry name" value="PDEase_catalytic_dom"/>
</dbReference>
<sequence length="54" mass="6107">MEEFFRQGDKERERGMEISPMCEGGGHGVGTRGSVGFIDFIAHPLWETWADLVH</sequence>
<dbReference type="SUPFAM" id="SSF109604">
    <property type="entry name" value="HD-domain/PDEase-like"/>
    <property type="match status" value="1"/>
</dbReference>
<evidence type="ECO:0000259" key="4">
    <source>
        <dbReference type="PROSITE" id="PS51845"/>
    </source>
</evidence>
<dbReference type="PANTHER" id="PTHR11347">
    <property type="entry name" value="CYCLIC NUCLEOTIDE PHOSPHODIESTERASE"/>
    <property type="match status" value="1"/>
</dbReference>
<protein>
    <submittedName>
        <fullName evidence="5">cAMP-specific 3',5'-cyclic phosphodiesterase 4D</fullName>
    </submittedName>
</protein>
<dbReference type="Gene3D" id="1.10.1300.10">
    <property type="entry name" value="3'5'-cyclic nucleotide phosphodiesterase, catalytic domain"/>
    <property type="match status" value="1"/>
</dbReference>
<feature type="compositionally biased region" description="Basic and acidic residues" evidence="3">
    <location>
        <begin position="1"/>
        <end position="16"/>
    </location>
</feature>
<dbReference type="GO" id="GO:0004114">
    <property type="term" value="F:3',5'-cyclic-nucleotide phosphodiesterase activity"/>
    <property type="evidence" value="ECO:0007669"/>
    <property type="project" value="InterPro"/>
</dbReference>
<name>R0KJ60_ANAPL</name>
<proteinExistence type="predicted"/>
<organism evidence="5 6">
    <name type="scientific">Anas platyrhynchos</name>
    <name type="common">Mallard</name>
    <name type="synonym">Anas boschas</name>
    <dbReference type="NCBI Taxonomy" id="8839"/>
    <lineage>
        <taxon>Eukaryota</taxon>
        <taxon>Metazoa</taxon>
        <taxon>Chordata</taxon>
        <taxon>Craniata</taxon>
        <taxon>Vertebrata</taxon>
        <taxon>Euteleostomi</taxon>
        <taxon>Archelosauria</taxon>
        <taxon>Archosauria</taxon>
        <taxon>Dinosauria</taxon>
        <taxon>Saurischia</taxon>
        <taxon>Theropoda</taxon>
        <taxon>Coelurosauria</taxon>
        <taxon>Aves</taxon>
        <taxon>Neognathae</taxon>
        <taxon>Galloanserae</taxon>
        <taxon>Anseriformes</taxon>
        <taxon>Anatidae</taxon>
        <taxon>Anatinae</taxon>
        <taxon>Anas</taxon>
    </lineage>
</organism>
<accession>R0KJ60</accession>
<evidence type="ECO:0000313" key="5">
    <source>
        <dbReference type="EMBL" id="EOA93188.1"/>
    </source>
</evidence>
<dbReference type="InterPro" id="IPR036971">
    <property type="entry name" value="PDEase_catalytic_dom_sf"/>
</dbReference>
<dbReference type="GO" id="GO:0007165">
    <property type="term" value="P:signal transduction"/>
    <property type="evidence" value="ECO:0007669"/>
    <property type="project" value="InterPro"/>
</dbReference>
<evidence type="ECO:0000256" key="3">
    <source>
        <dbReference type="SAM" id="MobiDB-lite"/>
    </source>
</evidence>
<keyword evidence="2" id="KW-0378">Hydrolase</keyword>
<dbReference type="AlphaFoldDB" id="R0KJ60"/>
<gene>
    <name evidence="5" type="ORF">Anapl_18014</name>
</gene>
<reference evidence="6" key="1">
    <citation type="journal article" date="2013" name="Nat. Genet.">
        <title>The duck genome and transcriptome provide insight into an avian influenza virus reservoir species.</title>
        <authorList>
            <person name="Huang Y."/>
            <person name="Li Y."/>
            <person name="Burt D.W."/>
            <person name="Chen H."/>
            <person name="Zhang Y."/>
            <person name="Qian W."/>
            <person name="Kim H."/>
            <person name="Gan S."/>
            <person name="Zhao Y."/>
            <person name="Li J."/>
            <person name="Yi K."/>
            <person name="Feng H."/>
            <person name="Zhu P."/>
            <person name="Li B."/>
            <person name="Liu Q."/>
            <person name="Fairley S."/>
            <person name="Magor K.E."/>
            <person name="Du Z."/>
            <person name="Hu X."/>
            <person name="Goodman L."/>
            <person name="Tafer H."/>
            <person name="Vignal A."/>
            <person name="Lee T."/>
            <person name="Kim K.W."/>
            <person name="Sheng Z."/>
            <person name="An Y."/>
            <person name="Searle S."/>
            <person name="Herrero J."/>
            <person name="Groenen M.A."/>
            <person name="Crooijmans R.P."/>
            <person name="Faraut T."/>
            <person name="Cai Q."/>
            <person name="Webster R.G."/>
            <person name="Aldridge J.R."/>
            <person name="Warren W.C."/>
            <person name="Bartschat S."/>
            <person name="Kehr S."/>
            <person name="Marz M."/>
            <person name="Stadler P.F."/>
            <person name="Smith J."/>
            <person name="Kraus R.H."/>
            <person name="Zhao Y."/>
            <person name="Ren L."/>
            <person name="Fei J."/>
            <person name="Morisson M."/>
            <person name="Kaiser P."/>
            <person name="Griffin D.K."/>
            <person name="Rao M."/>
            <person name="Pitel F."/>
            <person name="Wang J."/>
            <person name="Li N."/>
        </authorList>
    </citation>
    <scope>NUCLEOTIDE SEQUENCE [LARGE SCALE GENOMIC DNA]</scope>
</reference>
<keyword evidence="6" id="KW-1185">Reference proteome</keyword>
<feature type="domain" description="PDEase" evidence="4">
    <location>
        <begin position="1"/>
        <end position="54"/>
    </location>
</feature>